<proteinExistence type="predicted"/>
<accession>A0AAD5QHR8</accession>
<evidence type="ECO:0000256" key="1">
    <source>
        <dbReference type="SAM" id="MobiDB-lite"/>
    </source>
</evidence>
<feature type="compositionally biased region" description="Low complexity" evidence="1">
    <location>
        <begin position="23"/>
        <end position="33"/>
    </location>
</feature>
<name>A0AAD5QHR8_PARTN</name>
<dbReference type="Proteomes" id="UP001196413">
    <property type="component" value="Unassembled WGS sequence"/>
</dbReference>
<evidence type="ECO:0000313" key="2">
    <source>
        <dbReference type="EMBL" id="KAJ1347366.1"/>
    </source>
</evidence>
<dbReference type="EMBL" id="JAHQIW010000304">
    <property type="protein sequence ID" value="KAJ1347366.1"/>
    <property type="molecule type" value="Genomic_DNA"/>
</dbReference>
<comment type="caution">
    <text evidence="2">The sequence shown here is derived from an EMBL/GenBank/DDBJ whole genome shotgun (WGS) entry which is preliminary data.</text>
</comment>
<gene>
    <name evidence="2" type="ORF">KIN20_002402</name>
</gene>
<dbReference type="AlphaFoldDB" id="A0AAD5QHR8"/>
<feature type="region of interest" description="Disordered" evidence="1">
    <location>
        <begin position="1"/>
        <end position="48"/>
    </location>
</feature>
<protein>
    <submittedName>
        <fullName evidence="2">Uncharacterized protein</fullName>
    </submittedName>
</protein>
<keyword evidence="3" id="KW-1185">Reference proteome</keyword>
<reference evidence="2" key="1">
    <citation type="submission" date="2021-06" db="EMBL/GenBank/DDBJ databases">
        <title>Parelaphostrongylus tenuis whole genome reference sequence.</title>
        <authorList>
            <person name="Garwood T.J."/>
            <person name="Larsen P.A."/>
            <person name="Fountain-Jones N.M."/>
            <person name="Garbe J.R."/>
            <person name="Macchietto M.G."/>
            <person name="Kania S.A."/>
            <person name="Gerhold R.W."/>
            <person name="Richards J.E."/>
            <person name="Wolf T.M."/>
        </authorList>
    </citation>
    <scope>NUCLEOTIDE SEQUENCE</scope>
    <source>
        <strain evidence="2">MNPRO001-30</strain>
        <tissue evidence="2">Meninges</tissue>
    </source>
</reference>
<organism evidence="2 3">
    <name type="scientific">Parelaphostrongylus tenuis</name>
    <name type="common">Meningeal worm</name>
    <dbReference type="NCBI Taxonomy" id="148309"/>
    <lineage>
        <taxon>Eukaryota</taxon>
        <taxon>Metazoa</taxon>
        <taxon>Ecdysozoa</taxon>
        <taxon>Nematoda</taxon>
        <taxon>Chromadorea</taxon>
        <taxon>Rhabditida</taxon>
        <taxon>Rhabditina</taxon>
        <taxon>Rhabditomorpha</taxon>
        <taxon>Strongyloidea</taxon>
        <taxon>Metastrongylidae</taxon>
        <taxon>Parelaphostrongylus</taxon>
    </lineage>
</organism>
<feature type="compositionally biased region" description="Basic and acidic residues" evidence="1">
    <location>
        <begin position="1"/>
        <end position="13"/>
    </location>
</feature>
<evidence type="ECO:0000313" key="3">
    <source>
        <dbReference type="Proteomes" id="UP001196413"/>
    </source>
</evidence>
<sequence length="67" mass="7047">MTAESDIVHEFNEPRPPPPSPPAAGATPLASSSQSGRSGLALTGCPPPSCGEINSRWSLRYVEYSPH</sequence>